<comment type="caution">
    <text evidence="4">The sequence shown here is derived from an EMBL/GenBank/DDBJ whole genome shotgun (WGS) entry which is preliminary data.</text>
</comment>
<gene>
    <name evidence="4" type="ORF">DB88DRAFT_511098</name>
</gene>
<evidence type="ECO:0000256" key="2">
    <source>
        <dbReference type="ARBA" id="ARBA00023128"/>
    </source>
</evidence>
<comment type="subcellular location">
    <subcellularLocation>
        <location evidence="1">Mitochondrion</location>
    </subcellularLocation>
</comment>
<sequence>MTSTVAIGRAFELHALKFLNYHLHMCVRQVGGSGDEGIDLRGFWYVPAGAIRSAPVSHPSKYGGARTFRRKWGSLKYELESAQTVPGWGKGGDDQYGRDGWSEAINNSVQDEQDEGMRRIRVLAQCKAESKPLSSRPIREMEGVLAHFHGREAQSGPHQYDLTGRRLDRVPPSTVGIVVSRSGFSQNATVRAWKSPSPMMLIHLPGGSASGPNLRDDGEGEEGTGMRVTGCWWNPALSGVKGLLGGTMEIRREILPGESGSSDTSTAGPRDQWRVWYRGKRLGRVGPSVEEGLRLSQQD</sequence>
<accession>A0AAD9D005</accession>
<reference evidence="4" key="1">
    <citation type="submission" date="2023-02" db="EMBL/GenBank/DDBJ databases">
        <title>Identification and recombinant expression of a fungal hydrolase from Papiliotrema laurentii that hydrolyzes apple cutin and clears colloidal polyester polyurethane.</title>
        <authorList>
            <consortium name="DOE Joint Genome Institute"/>
            <person name="Roman V.A."/>
            <person name="Bojanowski C."/>
            <person name="Crable B.R."/>
            <person name="Wagner D.N."/>
            <person name="Hung C.S."/>
            <person name="Nadeau L.J."/>
            <person name="Schratz L."/>
            <person name="Haridas S."/>
            <person name="Pangilinan J."/>
            <person name="Lipzen A."/>
            <person name="Na H."/>
            <person name="Yan M."/>
            <person name="Ng V."/>
            <person name="Grigoriev I.V."/>
            <person name="Spatafora J.W."/>
            <person name="Barlow D."/>
            <person name="Biffinger J."/>
            <person name="Kelley-Loughnane N."/>
            <person name="Varaljay V.A."/>
            <person name="Crookes-Goodson W.J."/>
        </authorList>
    </citation>
    <scope>NUCLEOTIDE SEQUENCE</scope>
    <source>
        <strain evidence="4">5307AH</strain>
    </source>
</reference>
<evidence type="ECO:0008006" key="6">
    <source>
        <dbReference type="Google" id="ProtNLM"/>
    </source>
</evidence>
<evidence type="ECO:0000313" key="4">
    <source>
        <dbReference type="EMBL" id="KAK1923550.1"/>
    </source>
</evidence>
<protein>
    <recommendedName>
        <fullName evidence="6">Restriction endonuclease type IV Mrr domain-containing protein</fullName>
    </recommendedName>
</protein>
<dbReference type="PANTHER" id="PTHR28133:SF1">
    <property type="entry name" value="REQUIRED FOR RESPIRATORY GROWTH PROTEIN 7, MITOCHONDRIAL"/>
    <property type="match status" value="1"/>
</dbReference>
<organism evidence="4 5">
    <name type="scientific">Papiliotrema laurentii</name>
    <name type="common">Cryptococcus laurentii</name>
    <dbReference type="NCBI Taxonomy" id="5418"/>
    <lineage>
        <taxon>Eukaryota</taxon>
        <taxon>Fungi</taxon>
        <taxon>Dikarya</taxon>
        <taxon>Basidiomycota</taxon>
        <taxon>Agaricomycotina</taxon>
        <taxon>Tremellomycetes</taxon>
        <taxon>Tremellales</taxon>
        <taxon>Rhynchogastremaceae</taxon>
        <taxon>Papiliotrema</taxon>
    </lineage>
</organism>
<dbReference type="GO" id="GO:0005739">
    <property type="term" value="C:mitochondrion"/>
    <property type="evidence" value="ECO:0007669"/>
    <property type="project" value="UniProtKB-SubCell"/>
</dbReference>
<feature type="region of interest" description="Disordered" evidence="3">
    <location>
        <begin position="254"/>
        <end position="273"/>
    </location>
</feature>
<dbReference type="EMBL" id="JAODAN010000006">
    <property type="protein sequence ID" value="KAK1923550.1"/>
    <property type="molecule type" value="Genomic_DNA"/>
</dbReference>
<dbReference type="Proteomes" id="UP001182556">
    <property type="component" value="Unassembled WGS sequence"/>
</dbReference>
<dbReference type="PANTHER" id="PTHR28133">
    <property type="entry name" value="REQUIRED FOR RESPIRATORY GROWTH PROTEIN 7, MITOCHONDRIAL"/>
    <property type="match status" value="1"/>
</dbReference>
<name>A0AAD9D005_PAPLA</name>
<dbReference type="Pfam" id="PF10356">
    <property type="entry name" value="RRG7"/>
    <property type="match status" value="1"/>
</dbReference>
<evidence type="ECO:0000313" key="5">
    <source>
        <dbReference type="Proteomes" id="UP001182556"/>
    </source>
</evidence>
<evidence type="ECO:0000256" key="1">
    <source>
        <dbReference type="ARBA" id="ARBA00004173"/>
    </source>
</evidence>
<keyword evidence="5" id="KW-1185">Reference proteome</keyword>
<dbReference type="InterPro" id="IPR018828">
    <property type="entry name" value="RRG7"/>
</dbReference>
<dbReference type="AlphaFoldDB" id="A0AAD9D005"/>
<proteinExistence type="predicted"/>
<keyword evidence="2" id="KW-0496">Mitochondrion</keyword>
<evidence type="ECO:0000256" key="3">
    <source>
        <dbReference type="SAM" id="MobiDB-lite"/>
    </source>
</evidence>